<dbReference type="Proteomes" id="UP000249081">
    <property type="component" value="Unassembled WGS sequence"/>
</dbReference>
<organism evidence="1 2">
    <name type="scientific">Shackletoniella antarctica</name>
    <dbReference type="NCBI Taxonomy" id="268115"/>
    <lineage>
        <taxon>Bacteria</taxon>
        <taxon>Bacillati</taxon>
        <taxon>Cyanobacteriota</taxon>
        <taxon>Cyanophyceae</taxon>
        <taxon>Oculatellales</taxon>
        <taxon>Oculatellaceae</taxon>
        <taxon>Shackletoniella</taxon>
    </lineage>
</organism>
<dbReference type="EMBL" id="QBMN01000127">
    <property type="protein sequence ID" value="PZO37130.1"/>
    <property type="molecule type" value="Genomic_DNA"/>
</dbReference>
<dbReference type="Gene3D" id="1.20.120.330">
    <property type="entry name" value="Nucleotidyltransferases domain 2"/>
    <property type="match status" value="1"/>
</dbReference>
<evidence type="ECO:0000313" key="2">
    <source>
        <dbReference type="Proteomes" id="UP000249081"/>
    </source>
</evidence>
<comment type="caution">
    <text evidence="1">The sequence shown here is derived from an EMBL/GenBank/DDBJ whole genome shotgun (WGS) entry which is preliminary data.</text>
</comment>
<dbReference type="NCBIfam" id="TIGR01987">
    <property type="entry name" value="HI0074"/>
    <property type="match status" value="1"/>
</dbReference>
<protein>
    <submittedName>
        <fullName evidence="1">Nucleotidyltransferase</fullName>
    </submittedName>
</protein>
<dbReference type="GO" id="GO:0016740">
    <property type="term" value="F:transferase activity"/>
    <property type="evidence" value="ECO:0007669"/>
    <property type="project" value="UniProtKB-KW"/>
</dbReference>
<proteinExistence type="predicted"/>
<dbReference type="SUPFAM" id="SSF81593">
    <property type="entry name" value="Nucleotidyltransferase substrate binding subunit/domain"/>
    <property type="match status" value="1"/>
</dbReference>
<reference evidence="2" key="1">
    <citation type="submission" date="2018-04" db="EMBL/GenBank/DDBJ databases">
        <authorList>
            <person name="Cornet L."/>
        </authorList>
    </citation>
    <scope>NUCLEOTIDE SEQUENCE [LARGE SCALE GENOMIC DNA]</scope>
</reference>
<dbReference type="InterPro" id="IPR010235">
    <property type="entry name" value="HepT"/>
</dbReference>
<evidence type="ECO:0000313" key="1">
    <source>
        <dbReference type="EMBL" id="PZO37130.1"/>
    </source>
</evidence>
<name>A0A2W4VYQ0_9CYAN</name>
<keyword evidence="1" id="KW-0808">Transferase</keyword>
<accession>A0A2W4VYQ0</accession>
<sequence length="136" mass="15905">MADPDLRWVQRFSNFERAYLLLSRALQIDAPSVVERAGLIQFFEMAFELAWKLLKDYEDQEGLTAKTPREAIKLAYQVGLISRGHDWMNALQDRNLMAHTYSEKTAIAVEVKIRTEYFPLLEELYRLFKAKAEANF</sequence>
<dbReference type="AlphaFoldDB" id="A0A2W4VYQ0"/>
<dbReference type="Pfam" id="PF08780">
    <property type="entry name" value="NTase_sub_bind"/>
    <property type="match status" value="1"/>
</dbReference>
<reference evidence="1 2" key="2">
    <citation type="submission" date="2018-06" db="EMBL/GenBank/DDBJ databases">
        <title>Metagenomic assembly of (sub)arctic Cyanobacteria and their associated microbiome from non-axenic cultures.</title>
        <authorList>
            <person name="Baurain D."/>
        </authorList>
    </citation>
    <scope>NUCLEOTIDE SEQUENCE [LARGE SCALE GENOMIC DNA]</scope>
    <source>
        <strain evidence="1">ULC041bin1</strain>
    </source>
</reference>
<gene>
    <name evidence="1" type="ORF">DCF17_16280</name>
</gene>